<sequence length="197" mass="22363">MELPTTPDSRRRAFVRHLYGVHNALNSGNPRHCAEARQTLARLRRAFSGQRHEAEAYDVVFPHNPPEREQELWLLVAGLFALHPHANNAAGRSIGSAMRLLVADRPSAARRFTQLLSVDPAAMPHYLRQTIQLLRSDDVSIDYQLLLDDLVKMRTPGEAHKVRLRWARDYHRRPASQQAELAEADLSEQSNVEPVDA</sequence>
<name>A0ABV6M2Z4_9ACTN</name>
<gene>
    <name evidence="2" type="primary">casB</name>
    <name evidence="2" type="synonym">cse2</name>
    <name evidence="2" type="ORF">ACFFIA_15475</name>
</gene>
<feature type="region of interest" description="Disordered" evidence="1">
    <location>
        <begin position="177"/>
        <end position="197"/>
    </location>
</feature>
<comment type="caution">
    <text evidence="2">The sequence shown here is derived from an EMBL/GenBank/DDBJ whole genome shotgun (WGS) entry which is preliminary data.</text>
</comment>
<dbReference type="CDD" id="cd09731">
    <property type="entry name" value="Cse2_I-E"/>
    <property type="match status" value="1"/>
</dbReference>
<dbReference type="RefSeq" id="WP_377251433.1">
    <property type="nucleotide sequence ID" value="NZ_JBHLUH010000023.1"/>
</dbReference>
<feature type="compositionally biased region" description="Polar residues" evidence="1">
    <location>
        <begin position="187"/>
        <end position="197"/>
    </location>
</feature>
<accession>A0ABV6M2Z4</accession>
<keyword evidence="3" id="KW-1185">Reference proteome</keyword>
<dbReference type="Gene3D" id="1.10.520.40">
    <property type="entry name" value="CRISPR-associated protein Cse2"/>
    <property type="match status" value="1"/>
</dbReference>
<dbReference type="InterPro" id="IPR038287">
    <property type="entry name" value="Cse2_sf"/>
</dbReference>
<evidence type="ECO:0000256" key="1">
    <source>
        <dbReference type="SAM" id="MobiDB-lite"/>
    </source>
</evidence>
<dbReference type="Pfam" id="PF09485">
    <property type="entry name" value="CRISPR_Cse2"/>
    <property type="match status" value="1"/>
</dbReference>
<dbReference type="Proteomes" id="UP001589867">
    <property type="component" value="Unassembled WGS sequence"/>
</dbReference>
<evidence type="ECO:0000313" key="3">
    <source>
        <dbReference type="Proteomes" id="UP001589867"/>
    </source>
</evidence>
<evidence type="ECO:0000313" key="2">
    <source>
        <dbReference type="EMBL" id="MFC0529057.1"/>
    </source>
</evidence>
<organism evidence="2 3">
    <name type="scientific">Phytohabitans kaempferiae</name>
    <dbReference type="NCBI Taxonomy" id="1620943"/>
    <lineage>
        <taxon>Bacteria</taxon>
        <taxon>Bacillati</taxon>
        <taxon>Actinomycetota</taxon>
        <taxon>Actinomycetes</taxon>
        <taxon>Micromonosporales</taxon>
        <taxon>Micromonosporaceae</taxon>
    </lineage>
</organism>
<reference evidence="2 3" key="1">
    <citation type="submission" date="2024-09" db="EMBL/GenBank/DDBJ databases">
        <authorList>
            <person name="Sun Q."/>
            <person name="Mori K."/>
        </authorList>
    </citation>
    <scope>NUCLEOTIDE SEQUENCE [LARGE SCALE GENOMIC DNA]</scope>
    <source>
        <strain evidence="2 3">TBRC 3947</strain>
    </source>
</reference>
<protein>
    <submittedName>
        <fullName evidence="2">Type I-E CRISPR-associated protein Cse2/CasB</fullName>
    </submittedName>
</protein>
<proteinExistence type="predicted"/>
<dbReference type="InterPro" id="IPR013382">
    <property type="entry name" value="CRISPR-assoc_prot_Cse2"/>
</dbReference>
<dbReference type="NCBIfam" id="TIGR02548">
    <property type="entry name" value="casB_cse2"/>
    <property type="match status" value="1"/>
</dbReference>
<dbReference type="EMBL" id="JBHLUH010000023">
    <property type="protein sequence ID" value="MFC0529057.1"/>
    <property type="molecule type" value="Genomic_DNA"/>
</dbReference>